<evidence type="ECO:0000256" key="3">
    <source>
        <dbReference type="ARBA" id="ARBA00022692"/>
    </source>
</evidence>
<proteinExistence type="predicted"/>
<keyword evidence="4 6" id="KW-1133">Transmembrane helix</keyword>
<feature type="transmembrane region" description="Helical" evidence="6">
    <location>
        <begin position="60"/>
        <end position="81"/>
    </location>
</feature>
<evidence type="ECO:0000256" key="2">
    <source>
        <dbReference type="ARBA" id="ARBA00022475"/>
    </source>
</evidence>
<dbReference type="PANTHER" id="PTHR33529">
    <property type="entry name" value="SLR0882 PROTEIN-RELATED"/>
    <property type="match status" value="1"/>
</dbReference>
<evidence type="ECO:0000313" key="7">
    <source>
        <dbReference type="EMBL" id="MDO5976321.1"/>
    </source>
</evidence>
<dbReference type="InterPro" id="IPR005495">
    <property type="entry name" value="LptG/LptF_permease"/>
</dbReference>
<reference evidence="7" key="1">
    <citation type="submission" date="2023-07" db="EMBL/GenBank/DDBJ databases">
        <title>Two novel species in the genus Flavivirga.</title>
        <authorList>
            <person name="Kwon K."/>
        </authorList>
    </citation>
    <scope>NUCLEOTIDE SEQUENCE</scope>
    <source>
        <strain evidence="7">KACC 14158</strain>
    </source>
</reference>
<protein>
    <submittedName>
        <fullName evidence="7">LptF/LptG family permease</fullName>
    </submittedName>
</protein>
<feature type="transmembrane region" description="Helical" evidence="6">
    <location>
        <begin position="555"/>
        <end position="572"/>
    </location>
</feature>
<evidence type="ECO:0000256" key="1">
    <source>
        <dbReference type="ARBA" id="ARBA00004651"/>
    </source>
</evidence>
<comment type="caution">
    <text evidence="7">The sequence shown here is derived from an EMBL/GenBank/DDBJ whole genome shotgun (WGS) entry which is preliminary data.</text>
</comment>
<dbReference type="Pfam" id="PF03739">
    <property type="entry name" value="LptF_LptG"/>
    <property type="match status" value="1"/>
</dbReference>
<evidence type="ECO:0000313" key="8">
    <source>
        <dbReference type="Proteomes" id="UP001176806"/>
    </source>
</evidence>
<comment type="subcellular location">
    <subcellularLocation>
        <location evidence="1">Cell membrane</location>
        <topology evidence="1">Multi-pass membrane protein</topology>
    </subcellularLocation>
</comment>
<feature type="transmembrane region" description="Helical" evidence="6">
    <location>
        <begin position="578"/>
        <end position="601"/>
    </location>
</feature>
<keyword evidence="8" id="KW-1185">Reference proteome</keyword>
<keyword evidence="3 6" id="KW-0812">Transmembrane</keyword>
<feature type="transmembrane region" description="Helical" evidence="6">
    <location>
        <begin position="432"/>
        <end position="450"/>
    </location>
</feature>
<dbReference type="EMBL" id="JAUOEL010000007">
    <property type="protein sequence ID" value="MDO5976321.1"/>
    <property type="molecule type" value="Genomic_DNA"/>
</dbReference>
<feature type="transmembrane region" description="Helical" evidence="6">
    <location>
        <begin position="401"/>
        <end position="420"/>
    </location>
</feature>
<name>A0ABT8WT01_9FLAO</name>
<feature type="transmembrane region" description="Helical" evidence="6">
    <location>
        <begin position="622"/>
        <end position="640"/>
    </location>
</feature>
<keyword evidence="5 6" id="KW-0472">Membrane</keyword>
<gene>
    <name evidence="7" type="ORF">Q4Q40_19140</name>
</gene>
<evidence type="ECO:0000256" key="5">
    <source>
        <dbReference type="ARBA" id="ARBA00023136"/>
    </source>
</evidence>
<dbReference type="RefSeq" id="WP_303303604.1">
    <property type="nucleotide sequence ID" value="NZ_BAABDA010000028.1"/>
</dbReference>
<sequence>MKILDRYILTTYLKTFISVFIILMMIFILQTIWLYIKELAGKDLDIVIIVKFLVYFMPKLIPLVLPLTILLASIMVFGSFAENYEFAAMKSTGISLQRAMSGLSIFIVILGIITFFFSNNVIPWAELNSYNLRRNIAKLKPAMLLAEGQFNEVGAYNIKFADKHGNNDQYLKDIIIHIKGADGKKNATTIKSKTGELASEKDSNVLKLILLDGNYYSDFTSKTKKSKDKNPFAKSTFEKYTISIDLSKLNDVDFDEKSQTDKYNMLDVLGLKKTIDSLSKKREASFRSLSKNLLQRSNVSKKIKTKEPINDSINDSIYDGNLLELFSPAKKAELIETTSRTITSAKQIIVSREKTRKDTKIYINKHVISLHEKFALGFACIILFFVGAPLGALIRKGGIGLPMVIAILLFLSYHFIGIFATNSAKGGNLSPVLASWFSTLTMLPLGFFLTKRATADSSLFGDINIIEPLKKIFNIKEKNAVDYKFLSPYKDEELINIINNYETLGHDEKIRYEAIKLLNSRGLSIEQIREKGVRINTNYDISERLVKSYKRASKWALVLYSIGALLVILYFISNNNKLPLLASISSKLCIAAFIIFVTYYIKSLFNTSKFYNHIQKKDKKPSLFLLFIGFPLYIISFMFLNVKIKEDLMLNCLKSLK</sequence>
<organism evidence="7 8">
    <name type="scientific">Flavivirga jejuensis</name>
    <dbReference type="NCBI Taxonomy" id="870487"/>
    <lineage>
        <taxon>Bacteria</taxon>
        <taxon>Pseudomonadati</taxon>
        <taxon>Bacteroidota</taxon>
        <taxon>Flavobacteriia</taxon>
        <taxon>Flavobacteriales</taxon>
        <taxon>Flavobacteriaceae</taxon>
        <taxon>Flavivirga</taxon>
    </lineage>
</organism>
<feature type="transmembrane region" description="Helical" evidence="6">
    <location>
        <begin position="12"/>
        <end position="36"/>
    </location>
</feature>
<keyword evidence="2" id="KW-1003">Cell membrane</keyword>
<feature type="transmembrane region" description="Helical" evidence="6">
    <location>
        <begin position="102"/>
        <end position="125"/>
    </location>
</feature>
<accession>A0ABT8WT01</accession>
<dbReference type="PANTHER" id="PTHR33529:SF6">
    <property type="entry name" value="YJGP_YJGQ FAMILY PERMEASE"/>
    <property type="match status" value="1"/>
</dbReference>
<evidence type="ECO:0000256" key="6">
    <source>
        <dbReference type="SAM" id="Phobius"/>
    </source>
</evidence>
<feature type="transmembrane region" description="Helical" evidence="6">
    <location>
        <begin position="374"/>
        <end position="394"/>
    </location>
</feature>
<dbReference type="Proteomes" id="UP001176806">
    <property type="component" value="Unassembled WGS sequence"/>
</dbReference>
<evidence type="ECO:0000256" key="4">
    <source>
        <dbReference type="ARBA" id="ARBA00022989"/>
    </source>
</evidence>